<sequence length="74" mass="8265">MQPATELPTSIAGKVYDGIISVVSYFAVDYTSNWNWHLEDLGSLIPVRRFPLQAATMHHAFTNDGNYVLQIVSP</sequence>
<gene>
    <name evidence="1" type="ORF">PC129_g18218</name>
</gene>
<evidence type="ECO:0000313" key="1">
    <source>
        <dbReference type="EMBL" id="KAG3210792.1"/>
    </source>
</evidence>
<protein>
    <submittedName>
        <fullName evidence="1">Uncharacterized protein</fullName>
    </submittedName>
</protein>
<dbReference type="Proteomes" id="UP000760860">
    <property type="component" value="Unassembled WGS sequence"/>
</dbReference>
<comment type="caution">
    <text evidence="1">The sequence shown here is derived from an EMBL/GenBank/DDBJ whole genome shotgun (WGS) entry which is preliminary data.</text>
</comment>
<proteinExistence type="predicted"/>
<evidence type="ECO:0000313" key="2">
    <source>
        <dbReference type="Proteomes" id="UP000760860"/>
    </source>
</evidence>
<reference evidence="1" key="1">
    <citation type="submission" date="2018-05" db="EMBL/GenBank/DDBJ databases">
        <title>Effector identification in a new, highly contiguous assembly of the strawberry crown rot pathogen Phytophthora cactorum.</title>
        <authorList>
            <person name="Armitage A.D."/>
            <person name="Nellist C.F."/>
            <person name="Bates H."/>
            <person name="Vickerstaff R.J."/>
            <person name="Harrison R.J."/>
        </authorList>
    </citation>
    <scope>NUCLEOTIDE SEQUENCE</scope>
    <source>
        <strain evidence="1">P421</strain>
    </source>
</reference>
<accession>A0A8T1HH35</accession>
<dbReference type="EMBL" id="RCMV01001040">
    <property type="protein sequence ID" value="KAG3210792.1"/>
    <property type="molecule type" value="Genomic_DNA"/>
</dbReference>
<organism evidence="1 2">
    <name type="scientific">Phytophthora cactorum</name>
    <dbReference type="NCBI Taxonomy" id="29920"/>
    <lineage>
        <taxon>Eukaryota</taxon>
        <taxon>Sar</taxon>
        <taxon>Stramenopiles</taxon>
        <taxon>Oomycota</taxon>
        <taxon>Peronosporomycetes</taxon>
        <taxon>Peronosporales</taxon>
        <taxon>Peronosporaceae</taxon>
        <taxon>Phytophthora</taxon>
    </lineage>
</organism>
<dbReference type="AlphaFoldDB" id="A0A8T1HH35"/>
<name>A0A8T1HH35_9STRA</name>
<dbReference type="VEuPathDB" id="FungiDB:PC110_g18041"/>